<sequence>MILDDLAAAARERVAQRKTKKSYESLLAEAEALPADRTFPFERALKQPGLSFICEVKKASPSKGLIMPDFPYLQIAKDYEEAGAAAISVLTEPKWFLGSDRYLQEIAQTVQIPVLRKDFTVDPYMICEAKLLGASAVLLICAILTDRELRDYRELAQRLGLSALVEAHTEEEVQRALASGARIVGVNNRNLKNFTIDLSAGERLRRLVPSDVAFVSESGVKGSKEIADVCRMQADAVLVGEALMRAPNRKQRLRELRGKGGAECDEN</sequence>
<evidence type="ECO:0000256" key="3">
    <source>
        <dbReference type="ARBA" id="ARBA00008737"/>
    </source>
</evidence>
<dbReference type="InterPro" id="IPR013785">
    <property type="entry name" value="Aldolase_TIM"/>
</dbReference>
<comment type="catalytic activity">
    <reaction evidence="1 9">
        <text>1-(2-carboxyphenylamino)-1-deoxy-D-ribulose 5-phosphate + H(+) = (1S,2R)-1-C-(indol-3-yl)glycerol 3-phosphate + CO2 + H2O</text>
        <dbReference type="Rhea" id="RHEA:23476"/>
        <dbReference type="ChEBI" id="CHEBI:15377"/>
        <dbReference type="ChEBI" id="CHEBI:15378"/>
        <dbReference type="ChEBI" id="CHEBI:16526"/>
        <dbReference type="ChEBI" id="CHEBI:58613"/>
        <dbReference type="ChEBI" id="CHEBI:58866"/>
        <dbReference type="EC" id="4.1.1.48"/>
    </reaction>
</comment>
<name>A0A859DTP9_9FIRM</name>
<dbReference type="EMBL" id="CP046051">
    <property type="protein sequence ID" value="QKN24282.1"/>
    <property type="molecule type" value="Genomic_DNA"/>
</dbReference>
<gene>
    <name evidence="9 11" type="primary">trpC</name>
    <name evidence="11" type="ORF">GJQ69_07140</name>
</gene>
<dbReference type="RefSeq" id="WP_174193381.1">
    <property type="nucleotide sequence ID" value="NZ_CP046051.1"/>
</dbReference>
<dbReference type="SUPFAM" id="SSF51366">
    <property type="entry name" value="Ribulose-phoshate binding barrel"/>
    <property type="match status" value="1"/>
</dbReference>
<feature type="domain" description="Indole-3-glycerol phosphate synthase" evidence="10">
    <location>
        <begin position="3"/>
        <end position="256"/>
    </location>
</feature>
<dbReference type="InterPro" id="IPR045186">
    <property type="entry name" value="Indole-3-glycerol_P_synth"/>
</dbReference>
<evidence type="ECO:0000259" key="10">
    <source>
        <dbReference type="Pfam" id="PF00218"/>
    </source>
</evidence>
<evidence type="ECO:0000256" key="4">
    <source>
        <dbReference type="ARBA" id="ARBA00022605"/>
    </source>
</evidence>
<evidence type="ECO:0000256" key="1">
    <source>
        <dbReference type="ARBA" id="ARBA00001633"/>
    </source>
</evidence>
<dbReference type="InterPro" id="IPR001468">
    <property type="entry name" value="Indole-3-GlycerolPSynthase_CS"/>
</dbReference>
<dbReference type="InterPro" id="IPR013798">
    <property type="entry name" value="Indole-3-glycerol_P_synth_dom"/>
</dbReference>
<keyword evidence="6 9" id="KW-0822">Tryptophan biosynthesis</keyword>
<evidence type="ECO:0000256" key="7">
    <source>
        <dbReference type="ARBA" id="ARBA00023141"/>
    </source>
</evidence>
<dbReference type="PROSITE" id="PS00614">
    <property type="entry name" value="IGPS"/>
    <property type="match status" value="1"/>
</dbReference>
<evidence type="ECO:0000256" key="9">
    <source>
        <dbReference type="HAMAP-Rule" id="MF_00134"/>
    </source>
</evidence>
<accession>A0A859DTP9</accession>
<dbReference type="UniPathway" id="UPA00035">
    <property type="reaction ID" value="UER00043"/>
</dbReference>
<dbReference type="FunFam" id="3.20.20.70:FF:000024">
    <property type="entry name" value="Indole-3-glycerol phosphate synthase"/>
    <property type="match status" value="1"/>
</dbReference>
<evidence type="ECO:0000256" key="5">
    <source>
        <dbReference type="ARBA" id="ARBA00022793"/>
    </source>
</evidence>
<dbReference type="PANTHER" id="PTHR22854">
    <property type="entry name" value="TRYPTOPHAN BIOSYNTHESIS PROTEIN"/>
    <property type="match status" value="1"/>
</dbReference>
<comment type="similarity">
    <text evidence="3 9">Belongs to the TrpC family.</text>
</comment>
<dbReference type="KEGG" id="clf:GJQ69_07140"/>
<keyword evidence="8 9" id="KW-0456">Lyase</keyword>
<evidence type="ECO:0000256" key="8">
    <source>
        <dbReference type="ARBA" id="ARBA00023239"/>
    </source>
</evidence>
<keyword evidence="5 9" id="KW-0210">Decarboxylase</keyword>
<reference evidence="11 12" key="1">
    <citation type="submission" date="2019-11" db="EMBL/GenBank/DDBJ databases">
        <authorList>
            <person name="Ren C."/>
            <person name="Wang H."/>
            <person name="Xu Y."/>
        </authorList>
    </citation>
    <scope>NUCLEOTIDE SEQUENCE [LARGE SCALE GENOMIC DNA]</scope>
    <source>
        <strain evidence="11 12">LBM 19010</strain>
    </source>
</reference>
<keyword evidence="7 9" id="KW-0057">Aromatic amino acid biosynthesis</keyword>
<dbReference type="HAMAP" id="MF_00134_B">
    <property type="entry name" value="IGPS_B"/>
    <property type="match status" value="1"/>
</dbReference>
<keyword evidence="4 9" id="KW-0028">Amino-acid biosynthesis</keyword>
<comment type="pathway">
    <text evidence="2 9">Amino-acid biosynthesis; L-tryptophan biosynthesis; L-tryptophan from chorismate: step 4/5.</text>
</comment>
<dbReference type="GO" id="GO:0004425">
    <property type="term" value="F:indole-3-glycerol-phosphate synthase activity"/>
    <property type="evidence" value="ECO:0007669"/>
    <property type="project" value="UniProtKB-UniRule"/>
</dbReference>
<dbReference type="InterPro" id="IPR011060">
    <property type="entry name" value="RibuloseP-bd_barrel"/>
</dbReference>
<evidence type="ECO:0000256" key="6">
    <source>
        <dbReference type="ARBA" id="ARBA00022822"/>
    </source>
</evidence>
<dbReference type="EC" id="4.1.1.48" evidence="9"/>
<dbReference type="Proteomes" id="UP000501316">
    <property type="component" value="Chromosome"/>
</dbReference>
<dbReference type="PANTHER" id="PTHR22854:SF2">
    <property type="entry name" value="INDOLE-3-GLYCEROL-PHOSPHATE SYNTHASE"/>
    <property type="match status" value="1"/>
</dbReference>
<dbReference type="NCBIfam" id="NF001377">
    <property type="entry name" value="PRK00278.2-4"/>
    <property type="match status" value="1"/>
</dbReference>
<evidence type="ECO:0000313" key="11">
    <source>
        <dbReference type="EMBL" id="QKN24282.1"/>
    </source>
</evidence>
<dbReference type="GO" id="GO:0000162">
    <property type="term" value="P:L-tryptophan biosynthetic process"/>
    <property type="evidence" value="ECO:0007669"/>
    <property type="project" value="UniProtKB-UniRule"/>
</dbReference>
<dbReference type="Gene3D" id="3.20.20.70">
    <property type="entry name" value="Aldolase class I"/>
    <property type="match status" value="1"/>
</dbReference>
<organism evidence="11 12">
    <name type="scientific">Caproicibacterium lactatifermentans</name>
    <dbReference type="NCBI Taxonomy" id="2666138"/>
    <lineage>
        <taxon>Bacteria</taxon>
        <taxon>Bacillati</taxon>
        <taxon>Bacillota</taxon>
        <taxon>Clostridia</taxon>
        <taxon>Eubacteriales</taxon>
        <taxon>Oscillospiraceae</taxon>
        <taxon>Caproicibacterium</taxon>
    </lineage>
</organism>
<dbReference type="GO" id="GO:0004640">
    <property type="term" value="F:phosphoribosylanthranilate isomerase activity"/>
    <property type="evidence" value="ECO:0007669"/>
    <property type="project" value="TreeGrafter"/>
</dbReference>
<dbReference type="AlphaFoldDB" id="A0A859DTP9"/>
<evidence type="ECO:0000313" key="12">
    <source>
        <dbReference type="Proteomes" id="UP000501316"/>
    </source>
</evidence>
<dbReference type="CDD" id="cd00331">
    <property type="entry name" value="IGPS"/>
    <property type="match status" value="1"/>
</dbReference>
<dbReference type="Pfam" id="PF00218">
    <property type="entry name" value="IGPS"/>
    <property type="match status" value="1"/>
</dbReference>
<protein>
    <recommendedName>
        <fullName evidence="9">Indole-3-glycerol phosphate synthase</fullName>
        <shortName evidence="9">IGPS</shortName>
        <ecNumber evidence="9">4.1.1.48</ecNumber>
    </recommendedName>
</protein>
<evidence type="ECO:0000256" key="2">
    <source>
        <dbReference type="ARBA" id="ARBA00004696"/>
    </source>
</evidence>
<proteinExistence type="inferred from homology"/>